<dbReference type="Proteomes" id="UP001054945">
    <property type="component" value="Unassembled WGS sequence"/>
</dbReference>
<dbReference type="EMBL" id="BPLR01002619">
    <property type="protein sequence ID" value="GIX75762.1"/>
    <property type="molecule type" value="Genomic_DNA"/>
</dbReference>
<keyword evidence="2" id="KW-1185">Reference proteome</keyword>
<protein>
    <submittedName>
        <fullName evidence="1">Uncharacterized protein</fullName>
    </submittedName>
</protein>
<reference evidence="1 2" key="1">
    <citation type="submission" date="2021-06" db="EMBL/GenBank/DDBJ databases">
        <title>Caerostris extrusa draft genome.</title>
        <authorList>
            <person name="Kono N."/>
            <person name="Arakawa K."/>
        </authorList>
    </citation>
    <scope>NUCLEOTIDE SEQUENCE [LARGE SCALE GENOMIC DNA]</scope>
</reference>
<accession>A0AAV4MWM9</accession>
<comment type="caution">
    <text evidence="1">The sequence shown here is derived from an EMBL/GenBank/DDBJ whole genome shotgun (WGS) entry which is preliminary data.</text>
</comment>
<sequence>MRSFFNRRFLVDAAFPEYINRGLLYYTNIMPLQSLKEGHLGGGGGCIFLFPFRAKLKDSFLWDYRAMIRWAFPFHHHLSVFQLSCLETQ</sequence>
<dbReference type="AlphaFoldDB" id="A0AAV4MWM9"/>
<gene>
    <name evidence="1" type="ORF">CEXT_500841</name>
</gene>
<evidence type="ECO:0000313" key="2">
    <source>
        <dbReference type="Proteomes" id="UP001054945"/>
    </source>
</evidence>
<organism evidence="1 2">
    <name type="scientific">Caerostris extrusa</name>
    <name type="common">Bark spider</name>
    <name type="synonym">Caerostris bankana</name>
    <dbReference type="NCBI Taxonomy" id="172846"/>
    <lineage>
        <taxon>Eukaryota</taxon>
        <taxon>Metazoa</taxon>
        <taxon>Ecdysozoa</taxon>
        <taxon>Arthropoda</taxon>
        <taxon>Chelicerata</taxon>
        <taxon>Arachnida</taxon>
        <taxon>Araneae</taxon>
        <taxon>Araneomorphae</taxon>
        <taxon>Entelegynae</taxon>
        <taxon>Araneoidea</taxon>
        <taxon>Araneidae</taxon>
        <taxon>Caerostris</taxon>
    </lineage>
</organism>
<name>A0AAV4MWM9_CAEEX</name>
<evidence type="ECO:0000313" key="1">
    <source>
        <dbReference type="EMBL" id="GIX75762.1"/>
    </source>
</evidence>
<proteinExistence type="predicted"/>